<dbReference type="Pfam" id="PF10922">
    <property type="entry name" value="T7-like_gp12"/>
    <property type="match status" value="1"/>
</dbReference>
<dbReference type="EMBL" id="OR979722">
    <property type="protein sequence ID" value="WYD65225.1"/>
    <property type="molecule type" value="Genomic_DNA"/>
</dbReference>
<name>A0AAU6PXE7_9CAUD</name>
<sequence length="90" mass="10729">MGRLYSGNLIAYKDAIERLKEDHDVSVVEETFRYENYAQRRWVSGETLRIVLRNGLILTSKCFEQSDEDVRCNAQTEWLRKVHADLKHWK</sequence>
<reference evidence="1" key="1">
    <citation type="submission" date="2023-12" db="EMBL/GenBank/DDBJ databases">
        <title>Determinants of phage host range in porcine enterotoxigenic Escherichia coli.</title>
        <authorList>
            <person name="Gambino M."/>
            <person name="Broendsted L."/>
            <person name="Jensen C.M."/>
        </authorList>
    </citation>
    <scope>NUCLEOTIDE SEQUENCE</scope>
</reference>
<dbReference type="InterPro" id="IPR020147">
    <property type="entry name" value="Phage_T7-like_1.2"/>
</dbReference>
<organism evidence="1">
    <name type="scientific">Escherichia phage ETEP21B</name>
    <dbReference type="NCBI Taxonomy" id="3117681"/>
    <lineage>
        <taxon>Viruses</taxon>
        <taxon>Duplodnaviria</taxon>
        <taxon>Heunggongvirae</taxon>
        <taxon>Uroviricota</taxon>
        <taxon>Caudoviricetes</taxon>
        <taxon>Autographivirales</taxon>
        <taxon>Autotranscriptaviridae</taxon>
        <taxon>Studiervirinae</taxon>
        <taxon>Berlinvirus</taxon>
    </lineage>
</organism>
<accession>A0AAU6PXE7</accession>
<proteinExistence type="predicted"/>
<protein>
    <submittedName>
        <fullName evidence="1">Host dGTPase inhibitor</fullName>
    </submittedName>
</protein>
<evidence type="ECO:0000313" key="1">
    <source>
        <dbReference type="EMBL" id="WYD65225.1"/>
    </source>
</evidence>
<gene>
    <name evidence="1" type="ORF">ETEP21B_06</name>
</gene>